<dbReference type="Gene3D" id="3.40.50.720">
    <property type="entry name" value="NAD(P)-binding Rossmann-like Domain"/>
    <property type="match status" value="1"/>
</dbReference>
<protein>
    <recommendedName>
        <fullName evidence="3">NmrA-like domain-containing protein</fullName>
    </recommendedName>
</protein>
<dbReference type="GO" id="GO:0016491">
    <property type="term" value="F:oxidoreductase activity"/>
    <property type="evidence" value="ECO:0007669"/>
    <property type="project" value="UniProtKB-KW"/>
</dbReference>
<dbReference type="InterPro" id="IPR036291">
    <property type="entry name" value="NAD(P)-bd_dom_sf"/>
</dbReference>
<evidence type="ECO:0000313" key="4">
    <source>
        <dbReference type="EMBL" id="KIV80608.1"/>
    </source>
</evidence>
<dbReference type="SUPFAM" id="SSF51735">
    <property type="entry name" value="NAD(P)-binding Rossmann-fold domains"/>
    <property type="match status" value="1"/>
</dbReference>
<dbReference type="Gene3D" id="3.90.25.10">
    <property type="entry name" value="UDP-galactose 4-epimerase, domain 1"/>
    <property type="match status" value="1"/>
</dbReference>
<dbReference type="InterPro" id="IPR045312">
    <property type="entry name" value="PCBER-like"/>
</dbReference>
<dbReference type="Pfam" id="PF05368">
    <property type="entry name" value="NmrA"/>
    <property type="match status" value="1"/>
</dbReference>
<gene>
    <name evidence="4" type="ORF">PV11_08099</name>
</gene>
<dbReference type="OrthoDB" id="9974981at2759"/>
<evidence type="ECO:0000256" key="1">
    <source>
        <dbReference type="ARBA" id="ARBA00022857"/>
    </source>
</evidence>
<organism evidence="4 5">
    <name type="scientific">Exophiala sideris</name>
    <dbReference type="NCBI Taxonomy" id="1016849"/>
    <lineage>
        <taxon>Eukaryota</taxon>
        <taxon>Fungi</taxon>
        <taxon>Dikarya</taxon>
        <taxon>Ascomycota</taxon>
        <taxon>Pezizomycotina</taxon>
        <taxon>Eurotiomycetes</taxon>
        <taxon>Chaetothyriomycetidae</taxon>
        <taxon>Chaetothyriales</taxon>
        <taxon>Herpotrichiellaceae</taxon>
        <taxon>Exophiala</taxon>
    </lineage>
</organism>
<dbReference type="STRING" id="1016849.A0A0D1Z114"/>
<sequence>MASQHIDIRNVAIIGANGKVGPAILQAILDAKSFKVTVLNRKSSKSTYSSDVKVAQIDDTYQHEQLVQTLKGQDALVIAFPGTQTENSIKLADAAFEAGVKLVIPADFGSCDSSDPRSLDLIPLYVNKKDVRDHLIKLSQQSRQGGSPFTWTSLITGHFFDYGLRSGLLNIDVNKRTARVFDGGNDPFSNSTLADIGLATAKVLQQAGDARLKDKLVFTQSLSTTQKDLIAAVEKVIGAKINIEEVSSDEYIKKNKALLTGKGDDGVATEELVSVEGIVNADWEKKGDAFVNEALGMPKRDLDQLVKEALSYIMFCHGRDERLR</sequence>
<dbReference type="PANTHER" id="PTHR47706:SF9">
    <property type="entry name" value="NMRA-LIKE DOMAIN-CONTAINING PROTEIN-RELATED"/>
    <property type="match status" value="1"/>
</dbReference>
<accession>A0A0D1Z114</accession>
<dbReference type="HOGENOM" id="CLU_044876_3_3_1"/>
<reference evidence="4 5" key="1">
    <citation type="submission" date="2015-01" db="EMBL/GenBank/DDBJ databases">
        <title>The Genome Sequence of Exophiala sideris CBS121828.</title>
        <authorList>
            <consortium name="The Broad Institute Genomics Platform"/>
            <person name="Cuomo C."/>
            <person name="de Hoog S."/>
            <person name="Gorbushina A."/>
            <person name="Stielow B."/>
            <person name="Teixiera M."/>
            <person name="Abouelleil A."/>
            <person name="Chapman S.B."/>
            <person name="Priest M."/>
            <person name="Young S.K."/>
            <person name="Wortman J."/>
            <person name="Nusbaum C."/>
            <person name="Birren B."/>
        </authorList>
    </citation>
    <scope>NUCLEOTIDE SEQUENCE [LARGE SCALE GENOMIC DNA]</scope>
    <source>
        <strain evidence="4 5">CBS 121828</strain>
    </source>
</reference>
<dbReference type="InterPro" id="IPR008030">
    <property type="entry name" value="NmrA-like"/>
</dbReference>
<proteinExistence type="predicted"/>
<dbReference type="PANTHER" id="PTHR47706">
    <property type="entry name" value="NMRA-LIKE FAMILY PROTEIN"/>
    <property type="match status" value="1"/>
</dbReference>
<dbReference type="InterPro" id="IPR051609">
    <property type="entry name" value="NmrA/Isoflavone_reductase-like"/>
</dbReference>
<name>A0A0D1Z114_9EURO</name>
<dbReference type="EMBL" id="KN846953">
    <property type="protein sequence ID" value="KIV80608.1"/>
    <property type="molecule type" value="Genomic_DNA"/>
</dbReference>
<evidence type="ECO:0000259" key="3">
    <source>
        <dbReference type="Pfam" id="PF05368"/>
    </source>
</evidence>
<feature type="domain" description="NmrA-like" evidence="3">
    <location>
        <begin position="10"/>
        <end position="252"/>
    </location>
</feature>
<evidence type="ECO:0000313" key="5">
    <source>
        <dbReference type="Proteomes" id="UP000053599"/>
    </source>
</evidence>
<keyword evidence="1" id="KW-0521">NADP</keyword>
<dbReference type="AlphaFoldDB" id="A0A0D1Z114"/>
<evidence type="ECO:0000256" key="2">
    <source>
        <dbReference type="ARBA" id="ARBA00023002"/>
    </source>
</evidence>
<keyword evidence="2" id="KW-0560">Oxidoreductase</keyword>
<dbReference type="CDD" id="cd05259">
    <property type="entry name" value="PCBER_SDR_a"/>
    <property type="match status" value="1"/>
</dbReference>
<dbReference type="Proteomes" id="UP000053599">
    <property type="component" value="Unassembled WGS sequence"/>
</dbReference>